<accession>A0A0F4KVN0</accession>
<dbReference type="InterPro" id="IPR050353">
    <property type="entry name" value="PyrK_electron_transfer"/>
</dbReference>
<dbReference type="Gene3D" id="2.40.30.10">
    <property type="entry name" value="Translation factors"/>
    <property type="match status" value="1"/>
</dbReference>
<dbReference type="RefSeq" id="WP_045935394.1">
    <property type="nucleotide sequence ID" value="NZ_KQ033885.1"/>
</dbReference>
<comment type="cofactor">
    <cofactor evidence="10">
        <name>[2Fe-2S] cluster</name>
        <dbReference type="ChEBI" id="CHEBI:190135"/>
    </cofactor>
</comment>
<evidence type="ECO:0000313" key="15">
    <source>
        <dbReference type="EMBL" id="KJY50133.1"/>
    </source>
</evidence>
<evidence type="ECO:0000256" key="6">
    <source>
        <dbReference type="ARBA" id="ARBA00022827"/>
    </source>
</evidence>
<name>A0A0F4KVN0_9BIFI</name>
<keyword evidence="3 11" id="KW-0285">Flavoprotein</keyword>
<keyword evidence="5 12" id="KW-0479">Metal-binding</keyword>
<dbReference type="EMBL" id="JWMF01000007">
    <property type="protein sequence ID" value="KJY50133.1"/>
    <property type="molecule type" value="Genomic_DNA"/>
</dbReference>
<evidence type="ECO:0000256" key="4">
    <source>
        <dbReference type="ARBA" id="ARBA00022714"/>
    </source>
</evidence>
<dbReference type="GO" id="GO:0050660">
    <property type="term" value="F:flavin adenine dinucleotide binding"/>
    <property type="evidence" value="ECO:0007669"/>
    <property type="project" value="InterPro"/>
</dbReference>
<evidence type="ECO:0000256" key="7">
    <source>
        <dbReference type="ARBA" id="ARBA00022982"/>
    </source>
</evidence>
<reference evidence="15 16" key="1">
    <citation type="submission" date="2014-12" db="EMBL/GenBank/DDBJ databases">
        <title>Comparative genomics of the lactic acid bacteria isolated from the honey bee gut.</title>
        <authorList>
            <person name="Ellegaard K.M."/>
            <person name="Tamarit D."/>
            <person name="Javelind E."/>
            <person name="Olofsson T."/>
            <person name="Andersson S.G."/>
            <person name="Vasquez A."/>
        </authorList>
    </citation>
    <scope>NUCLEOTIDE SEQUENCE [LARGE SCALE GENOMIC DNA]</scope>
    <source>
        <strain evidence="15 16">Bin7</strain>
    </source>
</reference>
<evidence type="ECO:0000256" key="12">
    <source>
        <dbReference type="PIRSR" id="PIRSR006816-2"/>
    </source>
</evidence>
<feature type="binding site" evidence="12">
    <location>
        <position position="238"/>
    </location>
    <ligand>
        <name>[2Fe-2S] cluster</name>
        <dbReference type="ChEBI" id="CHEBI:190135"/>
    </ligand>
</feature>
<protein>
    <submittedName>
        <fullName evidence="15">Dihydroorotate dehydrogenase electron transfer subunit</fullName>
    </submittedName>
</protein>
<dbReference type="PIRSF" id="PIRSF006816">
    <property type="entry name" value="Cyc3_hyd_g"/>
    <property type="match status" value="1"/>
</dbReference>
<dbReference type="InterPro" id="IPR019480">
    <property type="entry name" value="Dihydroorotate_DH_Fe-S-bd"/>
</dbReference>
<evidence type="ECO:0000256" key="1">
    <source>
        <dbReference type="ARBA" id="ARBA00006422"/>
    </source>
</evidence>
<evidence type="ECO:0000256" key="13">
    <source>
        <dbReference type="SAM" id="MobiDB-lite"/>
    </source>
</evidence>
<keyword evidence="6 11" id="KW-0274">FAD</keyword>
<dbReference type="GO" id="GO:0016491">
    <property type="term" value="F:oxidoreductase activity"/>
    <property type="evidence" value="ECO:0007669"/>
    <property type="project" value="InterPro"/>
</dbReference>
<evidence type="ECO:0000256" key="3">
    <source>
        <dbReference type="ARBA" id="ARBA00022630"/>
    </source>
</evidence>
<sequence length="281" mass="30488">MKPNLFISTSRVEDQARQAGRMPGRRTAQVTGMEPLDRQVWRMTISDPYLAAHAPAGAFINLYSADRMTMMPRPFGISRVLEGEQIEIIFAVVGQGTYEFSRLQPGMAVDLLGPLGHGFDLEKPADYLLVGGGLGVPPLIRAAQCLQGRSGVCTTALLGYRDHRFADAIMGPLTDRLESIDNASGDVITLLDRVRGDIDPGRTIILTCGPLPMMRAVAAWARKTGLPAQCCMESRMGCGYGTCVACVVDTVDGRLKVCKDGPVFAADRLIWDAGEDKKETR</sequence>
<dbReference type="AlphaFoldDB" id="A0A0F4KVN0"/>
<evidence type="ECO:0000256" key="9">
    <source>
        <dbReference type="ARBA" id="ARBA00023014"/>
    </source>
</evidence>
<dbReference type="GO" id="GO:0006221">
    <property type="term" value="P:pyrimidine nucleotide biosynthetic process"/>
    <property type="evidence" value="ECO:0007669"/>
    <property type="project" value="InterPro"/>
</dbReference>
<evidence type="ECO:0000256" key="2">
    <source>
        <dbReference type="ARBA" id="ARBA00022448"/>
    </source>
</evidence>
<evidence type="ECO:0000256" key="11">
    <source>
        <dbReference type="PIRSR" id="PIRSR006816-1"/>
    </source>
</evidence>
<feature type="region of interest" description="Disordered" evidence="13">
    <location>
        <begin position="1"/>
        <end position="24"/>
    </location>
</feature>
<dbReference type="PANTHER" id="PTHR43513:SF3">
    <property type="entry name" value="DIHYDROOROTATE DEHYDROGENASE B (NAD(+)), ELECTRON TRANSFER SUBUNIT-RELATED"/>
    <property type="match status" value="1"/>
</dbReference>
<gene>
    <name evidence="15" type="ORF">JF70_08180</name>
</gene>
<feature type="domain" description="FAD-binding FR-type" evidence="14">
    <location>
        <begin position="23"/>
        <end position="121"/>
    </location>
</feature>
<dbReference type="Pfam" id="PF10418">
    <property type="entry name" value="DHODB_Fe-S_bind"/>
    <property type="match status" value="1"/>
</dbReference>
<evidence type="ECO:0000256" key="10">
    <source>
        <dbReference type="ARBA" id="ARBA00034078"/>
    </source>
</evidence>
<feature type="binding site" evidence="12">
    <location>
        <position position="243"/>
    </location>
    <ligand>
        <name>[2Fe-2S] cluster</name>
        <dbReference type="ChEBI" id="CHEBI:190135"/>
    </ligand>
</feature>
<keyword evidence="4 12" id="KW-0001">2Fe-2S</keyword>
<dbReference type="InterPro" id="IPR039261">
    <property type="entry name" value="FNR_nucleotide-bd"/>
</dbReference>
<evidence type="ECO:0000256" key="8">
    <source>
        <dbReference type="ARBA" id="ARBA00023004"/>
    </source>
</evidence>
<comment type="similarity">
    <text evidence="1">Belongs to the PyrK family.</text>
</comment>
<dbReference type="SUPFAM" id="SSF63380">
    <property type="entry name" value="Riboflavin synthase domain-like"/>
    <property type="match status" value="1"/>
</dbReference>
<evidence type="ECO:0000256" key="5">
    <source>
        <dbReference type="ARBA" id="ARBA00022723"/>
    </source>
</evidence>
<dbReference type="Gene3D" id="2.10.240.10">
    <property type="entry name" value="Dihydroorotate dehydrogenase, electron transfer subunit"/>
    <property type="match status" value="1"/>
</dbReference>
<dbReference type="Gene3D" id="3.40.50.80">
    <property type="entry name" value="Nucleotide-binding domain of ferredoxin-NADP reductase (FNR) module"/>
    <property type="match status" value="1"/>
</dbReference>
<keyword evidence="7" id="KW-0249">Electron transport</keyword>
<dbReference type="InterPro" id="IPR037117">
    <property type="entry name" value="Dihydroorotate_DH_ele_sf"/>
</dbReference>
<organism evidence="15 16">
    <name type="scientific">Bifidobacterium mellis</name>
    <dbReference type="NCBI Taxonomy" id="1293823"/>
    <lineage>
        <taxon>Bacteria</taxon>
        <taxon>Bacillati</taxon>
        <taxon>Actinomycetota</taxon>
        <taxon>Actinomycetes</taxon>
        <taxon>Bifidobacteriales</taxon>
        <taxon>Bifidobacteriaceae</taxon>
        <taxon>Bifidobacterium</taxon>
    </lineage>
</organism>
<dbReference type="GO" id="GO:0046872">
    <property type="term" value="F:metal ion binding"/>
    <property type="evidence" value="ECO:0007669"/>
    <property type="project" value="UniProtKB-KW"/>
</dbReference>
<dbReference type="SUPFAM" id="SSF52343">
    <property type="entry name" value="Ferredoxin reductase-like, C-terminal NADP-linked domain"/>
    <property type="match status" value="1"/>
</dbReference>
<dbReference type="Proteomes" id="UP000033567">
    <property type="component" value="Unassembled WGS sequence"/>
</dbReference>
<dbReference type="GO" id="GO:0051537">
    <property type="term" value="F:2 iron, 2 sulfur cluster binding"/>
    <property type="evidence" value="ECO:0007669"/>
    <property type="project" value="UniProtKB-KW"/>
</dbReference>
<dbReference type="InterPro" id="IPR017938">
    <property type="entry name" value="Riboflavin_synthase-like_b-brl"/>
</dbReference>
<feature type="compositionally biased region" description="Polar residues" evidence="13">
    <location>
        <begin position="1"/>
        <end position="10"/>
    </location>
</feature>
<dbReference type="PROSITE" id="PS51384">
    <property type="entry name" value="FAD_FR"/>
    <property type="match status" value="1"/>
</dbReference>
<proteinExistence type="inferred from homology"/>
<comment type="caution">
    <text evidence="15">The sequence shown here is derived from an EMBL/GenBank/DDBJ whole genome shotgun (WGS) entry which is preliminary data.</text>
</comment>
<keyword evidence="16" id="KW-1185">Reference proteome</keyword>
<dbReference type="PANTHER" id="PTHR43513">
    <property type="entry name" value="DIHYDROOROTATE DEHYDROGENASE B (NAD(+)), ELECTRON TRANSFER SUBUNIT"/>
    <property type="match status" value="1"/>
</dbReference>
<comment type="cofactor">
    <cofactor evidence="11">
        <name>FAD</name>
        <dbReference type="ChEBI" id="CHEBI:57692"/>
    </cofactor>
    <text evidence="11">Binds 1 FAD per subunit.</text>
</comment>
<dbReference type="InterPro" id="IPR012165">
    <property type="entry name" value="Cyt_c3_hydrogenase_gsu"/>
</dbReference>
<keyword evidence="8 12" id="KW-0408">Iron</keyword>
<evidence type="ECO:0000313" key="16">
    <source>
        <dbReference type="Proteomes" id="UP000033567"/>
    </source>
</evidence>
<dbReference type="PATRIC" id="fig|1684.5.peg.863"/>
<comment type="cofactor">
    <cofactor evidence="12">
        <name>[2Fe-2S] cluster</name>
        <dbReference type="ChEBI" id="CHEBI:190135"/>
    </cofactor>
    <text evidence="12">Binds 1 [2Fe-2S] cluster per subunit.</text>
</comment>
<feature type="binding site" evidence="12">
    <location>
        <position position="258"/>
    </location>
    <ligand>
        <name>[2Fe-2S] cluster</name>
        <dbReference type="ChEBI" id="CHEBI:190135"/>
    </ligand>
</feature>
<keyword evidence="9 12" id="KW-0411">Iron-sulfur</keyword>
<evidence type="ECO:0000259" key="14">
    <source>
        <dbReference type="PROSITE" id="PS51384"/>
    </source>
</evidence>
<feature type="binding site" evidence="12">
    <location>
        <position position="246"/>
    </location>
    <ligand>
        <name>[2Fe-2S] cluster</name>
        <dbReference type="ChEBI" id="CHEBI:190135"/>
    </ligand>
</feature>
<dbReference type="InterPro" id="IPR017927">
    <property type="entry name" value="FAD-bd_FR_type"/>
</dbReference>
<keyword evidence="2" id="KW-0813">Transport</keyword>
<feature type="binding site" evidence="11">
    <location>
        <begin position="96"/>
        <end position="97"/>
    </location>
    <ligand>
        <name>FAD</name>
        <dbReference type="ChEBI" id="CHEBI:57692"/>
    </ligand>
</feature>